<dbReference type="GO" id="GO:0005615">
    <property type="term" value="C:extracellular space"/>
    <property type="evidence" value="ECO:0007669"/>
    <property type="project" value="InterPro"/>
</dbReference>
<evidence type="ECO:0000256" key="4">
    <source>
        <dbReference type="ARBA" id="ARBA00022656"/>
    </source>
</evidence>
<evidence type="ECO:0000259" key="8">
    <source>
        <dbReference type="PROSITE" id="PS50268"/>
    </source>
</evidence>
<dbReference type="AlphaFoldDB" id="A0A5N7MHH5"/>
<keyword evidence="4" id="KW-0800">Toxin</keyword>
<dbReference type="InterPro" id="IPR002126">
    <property type="entry name" value="Cadherin-like_dom"/>
</dbReference>
<evidence type="ECO:0000256" key="3">
    <source>
        <dbReference type="ARBA" id="ARBA00022525"/>
    </source>
</evidence>
<dbReference type="Gene3D" id="2.60.40.60">
    <property type="entry name" value="Cadherins"/>
    <property type="match status" value="1"/>
</dbReference>
<accession>A0A5N7MHH5</accession>
<comment type="subcellular location">
    <subcellularLocation>
        <location evidence="1">Membrane</location>
    </subcellularLocation>
    <subcellularLocation>
        <location evidence="2">Secreted</location>
    </subcellularLocation>
</comment>
<evidence type="ECO:0000313" key="10">
    <source>
        <dbReference type="Proteomes" id="UP000403266"/>
    </source>
</evidence>
<evidence type="ECO:0000256" key="1">
    <source>
        <dbReference type="ARBA" id="ARBA00004370"/>
    </source>
</evidence>
<dbReference type="PROSITE" id="PS50268">
    <property type="entry name" value="CADHERIN_2"/>
    <property type="match status" value="1"/>
</dbReference>
<dbReference type="InterPro" id="IPR003995">
    <property type="entry name" value="RTX_toxin_determinant-A"/>
</dbReference>
<dbReference type="InterPro" id="IPR011049">
    <property type="entry name" value="Serralysin-like_metalloprot_C"/>
</dbReference>
<evidence type="ECO:0000256" key="6">
    <source>
        <dbReference type="ARBA" id="ARBA00023026"/>
    </source>
</evidence>
<reference evidence="9 10" key="1">
    <citation type="journal article" date="2019" name="Syst. Appl. Microbiol.">
        <title>Microvirga tunisiensis sp. nov., a root nodule symbiotic bacterium isolated from Lupinus micranthus and L. luteus grown in Northern Tunisia.</title>
        <authorList>
            <person name="Msaddak A."/>
            <person name="Rejili M."/>
            <person name="Duran D."/>
            <person name="Mars M."/>
            <person name="Palacios J.M."/>
            <person name="Ruiz-Argueso T."/>
            <person name="Rey L."/>
            <person name="Imperial J."/>
        </authorList>
    </citation>
    <scope>NUCLEOTIDE SEQUENCE [LARGE SCALE GENOMIC DNA]</scope>
    <source>
        <strain evidence="9 10">Lmie10</strain>
    </source>
</reference>
<keyword evidence="6" id="KW-0843">Virulence</keyword>
<evidence type="ECO:0000256" key="2">
    <source>
        <dbReference type="ARBA" id="ARBA00004613"/>
    </source>
</evidence>
<keyword evidence="7" id="KW-0472">Membrane</keyword>
<dbReference type="SUPFAM" id="SSF51120">
    <property type="entry name" value="beta-Roll"/>
    <property type="match status" value="1"/>
</dbReference>
<feature type="domain" description="Cadherin" evidence="8">
    <location>
        <begin position="489"/>
        <end position="593"/>
    </location>
</feature>
<keyword evidence="10" id="KW-1185">Reference proteome</keyword>
<dbReference type="Gene3D" id="2.150.10.10">
    <property type="entry name" value="Serralysin-like metalloprotease, C-terminal"/>
    <property type="match status" value="1"/>
</dbReference>
<comment type="caution">
    <text evidence="9">The sequence shown here is derived from an EMBL/GenBank/DDBJ whole genome shotgun (WGS) entry which is preliminary data.</text>
</comment>
<dbReference type="Proteomes" id="UP000403266">
    <property type="component" value="Unassembled WGS sequence"/>
</dbReference>
<gene>
    <name evidence="9" type="ORF">FS320_10295</name>
</gene>
<dbReference type="PRINTS" id="PR00313">
    <property type="entry name" value="CABNDNGRPT"/>
</dbReference>
<dbReference type="GO" id="GO:0090729">
    <property type="term" value="F:toxin activity"/>
    <property type="evidence" value="ECO:0007669"/>
    <property type="project" value="UniProtKB-KW"/>
</dbReference>
<evidence type="ECO:0000313" key="9">
    <source>
        <dbReference type="EMBL" id="MPR25614.1"/>
    </source>
</evidence>
<dbReference type="PROSITE" id="PS00330">
    <property type="entry name" value="HEMOLYSIN_CALCIUM"/>
    <property type="match status" value="1"/>
</dbReference>
<dbReference type="SMART" id="SM00112">
    <property type="entry name" value="CA"/>
    <property type="match status" value="1"/>
</dbReference>
<dbReference type="PANTHER" id="PTHR38340:SF1">
    <property type="entry name" value="S-LAYER PROTEIN"/>
    <property type="match status" value="1"/>
</dbReference>
<dbReference type="Pfam" id="PF00353">
    <property type="entry name" value="HemolysinCabind"/>
    <property type="match status" value="3"/>
</dbReference>
<dbReference type="CDD" id="cd11304">
    <property type="entry name" value="Cadherin_repeat"/>
    <property type="match status" value="1"/>
</dbReference>
<proteinExistence type="predicted"/>
<dbReference type="InterPro" id="IPR050557">
    <property type="entry name" value="RTX_toxin/Mannuronan_C5-epim"/>
</dbReference>
<dbReference type="SUPFAM" id="SSF49313">
    <property type="entry name" value="Cadherin-like"/>
    <property type="match status" value="1"/>
</dbReference>
<sequence>MAGPQIHNLEYPDPVSRKPGEAVFIDQGSDAIVEAGDSPIQYLDFYIDGAESTDLLGVRTAPGEVEFPDGLVVGKEIRVANTVIGHVAYVDRDILSFEFDPGVTDASIQKLIRSLTYKDESTESGFTEPRYISVALTDSNGADVQAYLPVGDSIQGTATDNIFTANEDVIGEADELDGGTGNDTLSLTGGGWFHLDSMSKLTGVETLEGSSESDFIWIKSEQLEDLRQIDGKGGGAAGDRLSIFGTDIDLTGKTISGFEIYLKSDDAEITVGQVDLAKRIYGYDSDNDTLILTAGTISDDERLLIHRRGIETIVTLADGHTTTHGAPELTAFAEGPVSAERGQLAFLDIGRNAGLSSDEGLLKSLYIYVDEDFDPQEELGIDASNGVSLVDDDASGRKIYIDGTQIGDVYGSGQSLEIYFNGNATPARVQKVIQSLTYRNDSQGGTETRTLHLEVADAGERETVLEIAVDLMPPEPNMPPTDIALKGSSVLELAANGTRIGDFSATDAAGSSFTFQILKADGTWGTTDGRFTIEGNQLKVANSLLLDYEQAKSHTIKIKVTDGGGLSYEKEFAVTVGDVNPEMANGSAGSDSLVGGSGDDILNGMAGADVLVGGGGNDTYYVDDANDRVIETATGGVADEVCTTISYTLAAYVEHLTASGSAAISLTGNALSNRIKGNSAANKINGGNGDDTLAGGAGNDRLTGGKGKDMFVFDTAPAKSGNKDTITDWSAKYDTIQLENAVFKALKKTGGLSKSHFVKAAKALDGNDYIGYDGRTGNLWYDHNGSKAGGHLVFANIGKDKSIASNDFLII</sequence>
<keyword evidence="3" id="KW-0964">Secreted</keyword>
<dbReference type="PRINTS" id="PR01488">
    <property type="entry name" value="RTXTOXINA"/>
</dbReference>
<dbReference type="EMBL" id="VOSK01000027">
    <property type="protein sequence ID" value="MPR25614.1"/>
    <property type="molecule type" value="Genomic_DNA"/>
</dbReference>
<keyword evidence="5" id="KW-0677">Repeat</keyword>
<evidence type="ECO:0000256" key="7">
    <source>
        <dbReference type="ARBA" id="ARBA00023136"/>
    </source>
</evidence>
<dbReference type="PANTHER" id="PTHR38340">
    <property type="entry name" value="S-LAYER PROTEIN"/>
    <property type="match status" value="1"/>
</dbReference>
<dbReference type="GO" id="GO:0007156">
    <property type="term" value="P:homophilic cell adhesion via plasma membrane adhesion molecules"/>
    <property type="evidence" value="ECO:0007669"/>
    <property type="project" value="InterPro"/>
</dbReference>
<dbReference type="GO" id="GO:0005509">
    <property type="term" value="F:calcium ion binding"/>
    <property type="evidence" value="ECO:0007669"/>
    <property type="project" value="InterPro"/>
</dbReference>
<name>A0A5N7MHH5_9HYPH</name>
<evidence type="ECO:0000256" key="5">
    <source>
        <dbReference type="ARBA" id="ARBA00022737"/>
    </source>
</evidence>
<dbReference type="InterPro" id="IPR018511">
    <property type="entry name" value="Hemolysin-typ_Ca-bd_CS"/>
</dbReference>
<organism evidence="9 10">
    <name type="scientific">Microvirga tunisiensis</name>
    <dbReference type="NCBI Taxonomy" id="2108360"/>
    <lineage>
        <taxon>Bacteria</taxon>
        <taxon>Pseudomonadati</taxon>
        <taxon>Pseudomonadota</taxon>
        <taxon>Alphaproteobacteria</taxon>
        <taxon>Hyphomicrobiales</taxon>
        <taxon>Methylobacteriaceae</taxon>
        <taxon>Microvirga</taxon>
    </lineage>
</organism>
<dbReference type="InterPro" id="IPR001343">
    <property type="entry name" value="Hemolysn_Ca-bd"/>
</dbReference>
<dbReference type="OrthoDB" id="8019836at2"/>
<dbReference type="GO" id="GO:0016020">
    <property type="term" value="C:membrane"/>
    <property type="evidence" value="ECO:0007669"/>
    <property type="project" value="UniProtKB-SubCell"/>
</dbReference>
<protein>
    <recommendedName>
        <fullName evidence="8">Cadherin domain-containing protein</fullName>
    </recommendedName>
</protein>
<dbReference type="InterPro" id="IPR015919">
    <property type="entry name" value="Cadherin-like_sf"/>
</dbReference>
<dbReference type="RefSeq" id="WP_152711379.1">
    <property type="nucleotide sequence ID" value="NZ_VOSJ01000027.1"/>
</dbReference>